<protein>
    <submittedName>
        <fullName evidence="1">Uncharacterized protein</fullName>
    </submittedName>
</protein>
<dbReference type="EMBL" id="SSTF01000001">
    <property type="protein sequence ID" value="THG27942.1"/>
    <property type="molecule type" value="Genomic_DNA"/>
</dbReference>
<dbReference type="AlphaFoldDB" id="A0A248X4D1"/>
<dbReference type="RefSeq" id="WP_095507837.1">
    <property type="nucleotide sequence ID" value="NZ_CP022544.1"/>
</dbReference>
<reference evidence="1 2" key="1">
    <citation type="submission" date="2019-04" db="EMBL/GenBank/DDBJ databases">
        <title>Microbes associate with the intestines of laboratory mice.</title>
        <authorList>
            <person name="Navarre W."/>
            <person name="Wong E."/>
            <person name="Huang K.C."/>
            <person name="Tropini C."/>
            <person name="Ng K."/>
            <person name="Yu B."/>
        </authorList>
    </citation>
    <scope>NUCLEOTIDE SEQUENCE [LARGE SCALE GENOMIC DNA]</scope>
    <source>
        <strain evidence="1 2">NM87_A27A</strain>
    </source>
</reference>
<accession>A0A248X4D1</accession>
<proteinExistence type="predicted"/>
<evidence type="ECO:0000313" key="1">
    <source>
        <dbReference type="EMBL" id="THG27942.1"/>
    </source>
</evidence>
<evidence type="ECO:0000313" key="2">
    <source>
        <dbReference type="Proteomes" id="UP000306798"/>
    </source>
</evidence>
<dbReference type="Proteomes" id="UP000306798">
    <property type="component" value="Unassembled WGS sequence"/>
</dbReference>
<organism evidence="1 2">
    <name type="scientific">Bifidobacterium pseudolongum</name>
    <dbReference type="NCBI Taxonomy" id="1694"/>
    <lineage>
        <taxon>Bacteria</taxon>
        <taxon>Bacillati</taxon>
        <taxon>Actinomycetota</taxon>
        <taxon>Actinomycetes</taxon>
        <taxon>Bifidobacteriales</taxon>
        <taxon>Bifidobacteriaceae</taxon>
        <taxon>Bifidobacterium</taxon>
    </lineage>
</organism>
<sequence>MTAKKTPTVFDQDKPKTITSCGVKVTLSPAVFDDWRIVEMIADMQDGDNTSPQLLVRFLRTLLGRDQYERAMRELEQEDGRLPVETVTGFLTGLMEGIDPNS</sequence>
<comment type="caution">
    <text evidence="1">The sequence shown here is derived from an EMBL/GenBank/DDBJ whole genome shotgun (WGS) entry which is preliminary data.</text>
</comment>
<name>A0A248X4D1_9BIFI</name>
<gene>
    <name evidence="1" type="ORF">E5991_00370</name>
</gene>